<evidence type="ECO:0000256" key="4">
    <source>
        <dbReference type="PIRSR" id="PIRSR000390-2"/>
    </source>
</evidence>
<dbReference type="CDD" id="cd00616">
    <property type="entry name" value="AHBA_syn"/>
    <property type="match status" value="1"/>
</dbReference>
<dbReference type="InterPro" id="IPR000653">
    <property type="entry name" value="DegT/StrS_aminotransferase"/>
</dbReference>
<name>A0A1I6A1T1_9BACI</name>
<dbReference type="RefSeq" id="WP_245762727.1">
    <property type="nucleotide sequence ID" value="NZ_FOXU01000006.1"/>
</dbReference>
<evidence type="ECO:0000256" key="3">
    <source>
        <dbReference type="PIRSR" id="PIRSR000390-1"/>
    </source>
</evidence>
<feature type="modified residue" description="N6-(pyridoxal phosphate)lysine" evidence="4">
    <location>
        <position position="209"/>
    </location>
</feature>
<accession>A0A1I6A1T1</accession>
<evidence type="ECO:0000256" key="2">
    <source>
        <dbReference type="ARBA" id="ARBA00037999"/>
    </source>
</evidence>
<feature type="active site" description="Proton acceptor" evidence="3">
    <location>
        <position position="209"/>
    </location>
</feature>
<dbReference type="PANTHER" id="PTHR30244">
    <property type="entry name" value="TRANSAMINASE"/>
    <property type="match status" value="1"/>
</dbReference>
<dbReference type="PIRSF" id="PIRSF000390">
    <property type="entry name" value="PLP_StrS"/>
    <property type="match status" value="1"/>
</dbReference>
<protein>
    <submittedName>
        <fullName evidence="6">dTDP-4-amino-4,6-dideoxygalactose transaminase</fullName>
    </submittedName>
</protein>
<sequence>MQIVTVLCISRYEKFMKGAINIEILFKDPIYITRPLLPNLQDVYSKLSEVWESKWLTNNGPQQINLEKALKEYLHVENLSLFNNGTSALLLGLKALDLTGEVITTPFTFPATVQALDWNNLTPIFSDIDSTTLTLDAAKIESLITEKTTAILGVHTFGNPCDVEQIQLIANKYNLKVIYDGAHSFGTSLNNKPIGYYGDMTMFSFHATKLFNTVEGGALTFSDASLVEKLSLLKNFGIANPEEVVLSGLNAKLNEIQAVVGLEVLKLVETERKKRHVIKRAYEYYLKDVPGINVLTKLEGDDSSYQYFVIQIEEELYGKSRDWLHETLKEYNVYTRKYFYPLCSDFEWYEHLESAQKVNLPIAQKAVKQVLALPYYGELQIESVEKICKVIRDSI</sequence>
<keyword evidence="1 4" id="KW-0663">Pyridoxal phosphate</keyword>
<dbReference type="InterPro" id="IPR015424">
    <property type="entry name" value="PyrdxlP-dep_Trfase"/>
</dbReference>
<comment type="similarity">
    <text evidence="2 5">Belongs to the DegT/DnrJ/EryC1 family.</text>
</comment>
<dbReference type="SUPFAM" id="SSF53383">
    <property type="entry name" value="PLP-dependent transferases"/>
    <property type="match status" value="1"/>
</dbReference>
<evidence type="ECO:0000313" key="7">
    <source>
        <dbReference type="Proteomes" id="UP000198734"/>
    </source>
</evidence>
<dbReference type="PANTHER" id="PTHR30244:SF9">
    <property type="entry name" value="PROTEIN RV3402C"/>
    <property type="match status" value="1"/>
</dbReference>
<dbReference type="Pfam" id="PF01041">
    <property type="entry name" value="DegT_DnrJ_EryC1"/>
    <property type="match status" value="1"/>
</dbReference>
<dbReference type="InterPro" id="IPR015421">
    <property type="entry name" value="PyrdxlP-dep_Trfase_major"/>
</dbReference>
<evidence type="ECO:0000256" key="1">
    <source>
        <dbReference type="ARBA" id="ARBA00022898"/>
    </source>
</evidence>
<reference evidence="7" key="1">
    <citation type="submission" date="2016-10" db="EMBL/GenBank/DDBJ databases">
        <authorList>
            <person name="Varghese N."/>
            <person name="Submissions S."/>
        </authorList>
    </citation>
    <scope>NUCLEOTIDE SEQUENCE [LARGE SCALE GENOMIC DNA]</scope>
    <source>
        <strain evidence="7">DSM 11706</strain>
    </source>
</reference>
<evidence type="ECO:0000313" key="6">
    <source>
        <dbReference type="EMBL" id="SFQ62467.1"/>
    </source>
</evidence>
<dbReference type="Gene3D" id="3.40.640.10">
    <property type="entry name" value="Type I PLP-dependent aspartate aminotransferase-like (Major domain)"/>
    <property type="match status" value="1"/>
</dbReference>
<dbReference type="EMBL" id="FOXU01000006">
    <property type="protein sequence ID" value="SFQ62467.1"/>
    <property type="molecule type" value="Genomic_DNA"/>
</dbReference>
<keyword evidence="7" id="KW-1185">Reference proteome</keyword>
<dbReference type="AlphaFoldDB" id="A0A1I6A1T1"/>
<dbReference type="GO" id="GO:0030170">
    <property type="term" value="F:pyridoxal phosphate binding"/>
    <property type="evidence" value="ECO:0007669"/>
    <property type="project" value="TreeGrafter"/>
</dbReference>
<dbReference type="GO" id="GO:0000271">
    <property type="term" value="P:polysaccharide biosynthetic process"/>
    <property type="evidence" value="ECO:0007669"/>
    <property type="project" value="TreeGrafter"/>
</dbReference>
<evidence type="ECO:0000256" key="5">
    <source>
        <dbReference type="RuleBase" id="RU004508"/>
    </source>
</evidence>
<dbReference type="STRING" id="126156.SAMN05421670_3057"/>
<dbReference type="GO" id="GO:0008483">
    <property type="term" value="F:transaminase activity"/>
    <property type="evidence" value="ECO:0007669"/>
    <property type="project" value="TreeGrafter"/>
</dbReference>
<proteinExistence type="inferred from homology"/>
<dbReference type="Proteomes" id="UP000198734">
    <property type="component" value="Unassembled WGS sequence"/>
</dbReference>
<gene>
    <name evidence="6" type="ORF">SAMN05421670_3057</name>
</gene>
<organism evidence="6 7">
    <name type="scientific">Psychrobacillus psychrotolerans</name>
    <dbReference type="NCBI Taxonomy" id="126156"/>
    <lineage>
        <taxon>Bacteria</taxon>
        <taxon>Bacillati</taxon>
        <taxon>Bacillota</taxon>
        <taxon>Bacilli</taxon>
        <taxon>Bacillales</taxon>
        <taxon>Bacillaceae</taxon>
        <taxon>Psychrobacillus</taxon>
    </lineage>
</organism>